<evidence type="ECO:0000256" key="1">
    <source>
        <dbReference type="ARBA" id="ARBA00022729"/>
    </source>
</evidence>
<keyword evidence="1" id="KW-0732">Signal</keyword>
<evidence type="ECO:0000256" key="3">
    <source>
        <dbReference type="PROSITE-ProRule" id="PRU00076"/>
    </source>
</evidence>
<dbReference type="GO" id="GO:0048544">
    <property type="term" value="P:recognition of pollen"/>
    <property type="evidence" value="ECO:0007669"/>
    <property type="project" value="InterPro"/>
</dbReference>
<comment type="caution">
    <text evidence="3">Lacks conserved residue(s) required for the propagation of feature annotation.</text>
</comment>
<dbReference type="Proteomes" id="UP001386955">
    <property type="component" value="Unassembled WGS sequence"/>
</dbReference>
<keyword evidence="7" id="KW-1185">Reference proteome</keyword>
<keyword evidence="2" id="KW-1015">Disulfide bond</keyword>
<evidence type="ECO:0000256" key="4">
    <source>
        <dbReference type="SAM" id="MobiDB-lite"/>
    </source>
</evidence>
<dbReference type="InterPro" id="IPR000742">
    <property type="entry name" value="EGF"/>
</dbReference>
<feature type="compositionally biased region" description="Polar residues" evidence="4">
    <location>
        <begin position="1"/>
        <end position="12"/>
    </location>
</feature>
<comment type="caution">
    <text evidence="6">The sequence shown here is derived from an EMBL/GenBank/DDBJ whole genome shotgun (WGS) entry which is preliminary data.</text>
</comment>
<evidence type="ECO:0000256" key="2">
    <source>
        <dbReference type="ARBA" id="ARBA00023157"/>
    </source>
</evidence>
<dbReference type="EMBL" id="JAYMYS010000002">
    <property type="protein sequence ID" value="KAK7405151.1"/>
    <property type="molecule type" value="Genomic_DNA"/>
</dbReference>
<organism evidence="6 7">
    <name type="scientific">Psophocarpus tetragonolobus</name>
    <name type="common">Winged bean</name>
    <name type="synonym">Dolichos tetragonolobus</name>
    <dbReference type="NCBI Taxonomy" id="3891"/>
    <lineage>
        <taxon>Eukaryota</taxon>
        <taxon>Viridiplantae</taxon>
        <taxon>Streptophyta</taxon>
        <taxon>Embryophyta</taxon>
        <taxon>Tracheophyta</taxon>
        <taxon>Spermatophyta</taxon>
        <taxon>Magnoliopsida</taxon>
        <taxon>eudicotyledons</taxon>
        <taxon>Gunneridae</taxon>
        <taxon>Pentapetalae</taxon>
        <taxon>rosids</taxon>
        <taxon>fabids</taxon>
        <taxon>Fabales</taxon>
        <taxon>Fabaceae</taxon>
        <taxon>Papilionoideae</taxon>
        <taxon>50 kb inversion clade</taxon>
        <taxon>NPAAA clade</taxon>
        <taxon>indigoferoid/millettioid clade</taxon>
        <taxon>Phaseoleae</taxon>
        <taxon>Psophocarpus</taxon>
    </lineage>
</organism>
<dbReference type="InterPro" id="IPR000858">
    <property type="entry name" value="S_locus_glycoprot_dom"/>
</dbReference>
<evidence type="ECO:0000259" key="5">
    <source>
        <dbReference type="PROSITE" id="PS50026"/>
    </source>
</evidence>
<feature type="region of interest" description="Disordered" evidence="4">
    <location>
        <begin position="1"/>
        <end position="30"/>
    </location>
</feature>
<keyword evidence="3" id="KW-0245">EGF-like domain</keyword>
<accession>A0AAN9SU33</accession>
<reference evidence="6 7" key="1">
    <citation type="submission" date="2024-01" db="EMBL/GenBank/DDBJ databases">
        <title>The genomes of 5 underutilized Papilionoideae crops provide insights into root nodulation and disease resistanc.</title>
        <authorList>
            <person name="Jiang F."/>
        </authorList>
    </citation>
    <scope>NUCLEOTIDE SEQUENCE [LARGE SCALE GENOMIC DNA]</scope>
    <source>
        <strain evidence="6">DUOXIRENSHENG_FW03</strain>
        <tissue evidence="6">Leaves</tissue>
    </source>
</reference>
<proteinExistence type="predicted"/>
<evidence type="ECO:0000313" key="6">
    <source>
        <dbReference type="EMBL" id="KAK7405151.1"/>
    </source>
</evidence>
<gene>
    <name evidence="6" type="ORF">VNO78_06349</name>
</gene>
<name>A0AAN9SU33_PSOTE</name>
<evidence type="ECO:0000313" key="7">
    <source>
        <dbReference type="Proteomes" id="UP001386955"/>
    </source>
</evidence>
<dbReference type="PANTHER" id="PTHR32444:SF234">
    <property type="entry name" value="RECEPTOR-LIKE SERINE_THREONINE-PROTEIN KINASE"/>
    <property type="match status" value="1"/>
</dbReference>
<sequence>MSASTTSFPNYSDQRRDLQRQHPQAKSSFDYPSDTLLSGMRIGWDLKKGLNWSLTAWKNWDDPSPGDFTATIFRTNNPEDVMWKGTTLYYRSGPSLDGAIFSGSPSSSAGENYKIVSNKHQFYVTYSMDDKYLNARIVLNQTQYLRQRLTWNRDSQSWRLSTQAPSDLCDYYNTCGPFGICDVGQTPVCKCLDGFKPKSPQNWSQMNWNEGCVHNQTWSCRKKDKDAFQKFSKVKAPETTKSWVNATKQKSENPKPPLDLEGKVYSKIKYVLSYGFHYRRKQRLCTYHQHCHKLIKEDGWNLKKGLNWSYTAWKNWDDPSPGDLTITMSRSNNPEQVMWKGSRKYYRTGPWDGTKFSGAPSVSSNSLITYTTVSQNDEFSATYSRNDKSVISIIVINQTLSVRQHLIWNNDSESWRLSTEFPSDVCDEYNTCEAFGICDGSEAPLCKCIDGFKPKSPQNWSQMNWNDGCVHNQTWSCREKDKDSFHKFSNVKAPETTRSWVNAIQGHQDGKENLKTKVVVIASVVSAIQRKVDS</sequence>
<feature type="domain" description="EGF-like" evidence="5">
    <location>
        <begin position="165"/>
        <end position="201"/>
    </location>
</feature>
<protein>
    <recommendedName>
        <fullName evidence="5">EGF-like domain-containing protein</fullName>
    </recommendedName>
</protein>
<dbReference type="AlphaFoldDB" id="A0AAN9SU33"/>
<dbReference type="PANTHER" id="PTHR32444">
    <property type="entry name" value="BULB-TYPE LECTIN DOMAIN-CONTAINING PROTEIN"/>
    <property type="match status" value="1"/>
</dbReference>
<dbReference type="Pfam" id="PF00954">
    <property type="entry name" value="S_locus_glycop"/>
    <property type="match status" value="2"/>
</dbReference>
<dbReference type="PROSITE" id="PS50026">
    <property type="entry name" value="EGF_3"/>
    <property type="match status" value="1"/>
</dbReference>